<protein>
    <submittedName>
        <fullName evidence="1">Phage tail assembly protein</fullName>
    </submittedName>
</protein>
<evidence type="ECO:0000313" key="1">
    <source>
        <dbReference type="EMBL" id="MDV4343317.1"/>
    </source>
</evidence>
<keyword evidence="2" id="KW-1185">Reference proteome</keyword>
<dbReference type="EMBL" id="JABFFQ010000006">
    <property type="protein sequence ID" value="MDV4343317.1"/>
    <property type="molecule type" value="Genomic_DNA"/>
</dbReference>
<comment type="caution">
    <text evidence="1">The sequence shown here is derived from an EMBL/GenBank/DDBJ whole genome shotgun (WGS) entry which is preliminary data.</text>
</comment>
<accession>A0ABU3Z3D4</accession>
<sequence length="130" mass="14553">MPFQTEFPFALPRGYLDPDGNLHREGVMRLATAADEILPMKDPRVQANPAYLTVILLSRVVTKLGRIESVNARVIENLFAPDLAYLQELYCRINGESTAGVKAVCPKCGHRFEVEAVQRGSDRLPFRAPR</sequence>
<gene>
    <name evidence="1" type="ORF">HL657_09105</name>
</gene>
<dbReference type="RefSeq" id="WP_317296503.1">
    <property type="nucleotide sequence ID" value="NZ_JABFFQ010000006.1"/>
</dbReference>
<organism evidence="1 2">
    <name type="scientific">Methanoculleus nereidis</name>
    <dbReference type="NCBI Taxonomy" id="2735141"/>
    <lineage>
        <taxon>Archaea</taxon>
        <taxon>Methanobacteriati</taxon>
        <taxon>Methanobacteriota</taxon>
        <taxon>Stenosarchaea group</taxon>
        <taxon>Methanomicrobia</taxon>
        <taxon>Methanomicrobiales</taxon>
        <taxon>Methanomicrobiaceae</taxon>
        <taxon>Methanoculleus</taxon>
    </lineage>
</organism>
<proteinExistence type="predicted"/>
<dbReference type="Proteomes" id="UP001273768">
    <property type="component" value="Unassembled WGS sequence"/>
</dbReference>
<name>A0ABU3Z3D4_9EURY</name>
<reference evidence="1 2" key="1">
    <citation type="submission" date="2020-05" db="EMBL/GenBank/DDBJ databases">
        <title>Isolation and characterization of methanoarchaea from a cold seep at offshore SW Taiwan.</title>
        <authorList>
            <person name="Chen Y.-W."/>
            <person name="Chen S.-C."/>
            <person name="Lai M.-C."/>
        </authorList>
    </citation>
    <scope>NUCLEOTIDE SEQUENCE [LARGE SCALE GENOMIC DNA]</scope>
    <source>
        <strain evidence="1 2">YWC-01</strain>
    </source>
</reference>
<evidence type="ECO:0000313" key="2">
    <source>
        <dbReference type="Proteomes" id="UP001273768"/>
    </source>
</evidence>